<gene>
    <name evidence="1" type="ORF">F5144DRAFT_625586</name>
</gene>
<protein>
    <submittedName>
        <fullName evidence="1">Uncharacterized protein</fullName>
    </submittedName>
</protein>
<comment type="caution">
    <text evidence="1">The sequence shown here is derived from an EMBL/GenBank/DDBJ whole genome shotgun (WGS) entry which is preliminary data.</text>
</comment>
<keyword evidence="2" id="KW-1185">Reference proteome</keyword>
<proteinExistence type="predicted"/>
<accession>A0ACB7PQK7</accession>
<reference evidence="1 2" key="1">
    <citation type="journal article" date="2021" name="Nat. Commun.">
        <title>Genetic determinants of endophytism in the Arabidopsis root mycobiome.</title>
        <authorList>
            <person name="Mesny F."/>
            <person name="Miyauchi S."/>
            <person name="Thiergart T."/>
            <person name="Pickel B."/>
            <person name="Atanasova L."/>
            <person name="Karlsson M."/>
            <person name="Huettel B."/>
            <person name="Barry K.W."/>
            <person name="Haridas S."/>
            <person name="Chen C."/>
            <person name="Bauer D."/>
            <person name="Andreopoulos W."/>
            <person name="Pangilinan J."/>
            <person name="LaButti K."/>
            <person name="Riley R."/>
            <person name="Lipzen A."/>
            <person name="Clum A."/>
            <person name="Drula E."/>
            <person name="Henrissat B."/>
            <person name="Kohler A."/>
            <person name="Grigoriev I.V."/>
            <person name="Martin F.M."/>
            <person name="Hacquard S."/>
        </authorList>
    </citation>
    <scope>NUCLEOTIDE SEQUENCE [LARGE SCALE GENOMIC DNA]</scope>
    <source>
        <strain evidence="1 2">MPI-SDFR-AT-0079</strain>
    </source>
</reference>
<evidence type="ECO:0000313" key="2">
    <source>
        <dbReference type="Proteomes" id="UP000724584"/>
    </source>
</evidence>
<dbReference type="Proteomes" id="UP000724584">
    <property type="component" value="Unassembled WGS sequence"/>
</dbReference>
<dbReference type="EMBL" id="JAGIZQ010000001">
    <property type="protein sequence ID" value="KAH6650567.1"/>
    <property type="molecule type" value="Genomic_DNA"/>
</dbReference>
<name>A0ACB7PQK7_9PEZI</name>
<sequence>MAGLLIAFTFLGGWAVLLLAQSTPQNCIFSLVAEGNILGQVEGGQVVGIAKSEDSSAEPSGTIFRLRDGGLYDTDLRGCWWPEPSTVLVCSLQPPAYPATLFALDEYGHLVYNVSRRDFWACPTDLGSGGSDSNSSGSSGRYYYYLDLPQDMQRGSGVGGDGCRTSSSLGEGVTGTGAVTTSWDGVVETVTLTVPGTFETVTVTRGENS</sequence>
<organism evidence="1 2">
    <name type="scientific">Chaetomium tenue</name>
    <dbReference type="NCBI Taxonomy" id="1854479"/>
    <lineage>
        <taxon>Eukaryota</taxon>
        <taxon>Fungi</taxon>
        <taxon>Dikarya</taxon>
        <taxon>Ascomycota</taxon>
        <taxon>Pezizomycotina</taxon>
        <taxon>Sordariomycetes</taxon>
        <taxon>Sordariomycetidae</taxon>
        <taxon>Sordariales</taxon>
        <taxon>Chaetomiaceae</taxon>
        <taxon>Chaetomium</taxon>
    </lineage>
</organism>
<evidence type="ECO:0000313" key="1">
    <source>
        <dbReference type="EMBL" id="KAH6650567.1"/>
    </source>
</evidence>